<reference evidence="2 3" key="1">
    <citation type="submission" date="2023-07" db="EMBL/GenBank/DDBJ databases">
        <title>Genomic Encyclopedia of Type Strains, Phase IV (KMG-IV): sequencing the most valuable type-strain genomes for metagenomic binning, comparative biology and taxonomic classification.</title>
        <authorList>
            <person name="Goeker M."/>
        </authorList>
    </citation>
    <scope>NUCLEOTIDE SEQUENCE [LARGE SCALE GENOMIC DNA]</scope>
    <source>
        <strain evidence="2 3">DSM 23494</strain>
    </source>
</reference>
<evidence type="ECO:0000256" key="1">
    <source>
        <dbReference type="SAM" id="Phobius"/>
    </source>
</evidence>
<keyword evidence="3" id="KW-1185">Reference proteome</keyword>
<name>A0ABU0AKP0_9BACI</name>
<dbReference type="EMBL" id="JAUSUB010000011">
    <property type="protein sequence ID" value="MDQ0270948.1"/>
    <property type="molecule type" value="Genomic_DNA"/>
</dbReference>
<comment type="caution">
    <text evidence="2">The sequence shown here is derived from an EMBL/GenBank/DDBJ whole genome shotgun (WGS) entry which is preliminary data.</text>
</comment>
<accession>A0ABU0AKP0</accession>
<feature type="transmembrane region" description="Helical" evidence="1">
    <location>
        <begin position="71"/>
        <end position="92"/>
    </location>
</feature>
<keyword evidence="1" id="KW-0472">Membrane</keyword>
<feature type="transmembrane region" description="Helical" evidence="1">
    <location>
        <begin position="28"/>
        <end position="50"/>
    </location>
</feature>
<sequence>MKFFLILSVIILPIGLYQLQKRWKNIKLIFNVLSVASVMIFGSIVSITIYEILKDQTVFMTNVHAVFLNPLFLFTGAYLGIFFTYRLIYLLLEQK</sequence>
<organism evidence="2 3">
    <name type="scientific">Cytobacillus purgationiresistens</name>
    <dbReference type="NCBI Taxonomy" id="863449"/>
    <lineage>
        <taxon>Bacteria</taxon>
        <taxon>Bacillati</taxon>
        <taxon>Bacillota</taxon>
        <taxon>Bacilli</taxon>
        <taxon>Bacillales</taxon>
        <taxon>Bacillaceae</taxon>
        <taxon>Cytobacillus</taxon>
    </lineage>
</organism>
<gene>
    <name evidence="2" type="ORF">J2S17_002834</name>
</gene>
<proteinExistence type="predicted"/>
<evidence type="ECO:0008006" key="4">
    <source>
        <dbReference type="Google" id="ProtNLM"/>
    </source>
</evidence>
<evidence type="ECO:0000313" key="2">
    <source>
        <dbReference type="EMBL" id="MDQ0270948.1"/>
    </source>
</evidence>
<evidence type="ECO:0000313" key="3">
    <source>
        <dbReference type="Proteomes" id="UP001238088"/>
    </source>
</evidence>
<dbReference type="Proteomes" id="UP001238088">
    <property type="component" value="Unassembled WGS sequence"/>
</dbReference>
<keyword evidence="1" id="KW-1133">Transmembrane helix</keyword>
<keyword evidence="1" id="KW-0812">Transmembrane</keyword>
<protein>
    <recommendedName>
        <fullName evidence="4">Transposase</fullName>
    </recommendedName>
</protein>